<dbReference type="SMART" id="SM01230">
    <property type="entry name" value="Gln-synt_C"/>
    <property type="match status" value="1"/>
</dbReference>
<organism evidence="4 5">
    <name type="scientific">Paspalum notatum var. saurae</name>
    <dbReference type="NCBI Taxonomy" id="547442"/>
    <lineage>
        <taxon>Eukaryota</taxon>
        <taxon>Viridiplantae</taxon>
        <taxon>Streptophyta</taxon>
        <taxon>Embryophyta</taxon>
        <taxon>Tracheophyta</taxon>
        <taxon>Spermatophyta</taxon>
        <taxon>Magnoliopsida</taxon>
        <taxon>Liliopsida</taxon>
        <taxon>Poales</taxon>
        <taxon>Poaceae</taxon>
        <taxon>PACMAD clade</taxon>
        <taxon>Panicoideae</taxon>
        <taxon>Andropogonodae</taxon>
        <taxon>Paspaleae</taxon>
        <taxon>Paspalinae</taxon>
        <taxon>Paspalum</taxon>
    </lineage>
</organism>
<evidence type="ECO:0000256" key="2">
    <source>
        <dbReference type="RuleBase" id="RU000384"/>
    </source>
</evidence>
<evidence type="ECO:0000313" key="5">
    <source>
        <dbReference type="Proteomes" id="UP001341281"/>
    </source>
</evidence>
<dbReference type="Proteomes" id="UP001341281">
    <property type="component" value="Chromosome 02"/>
</dbReference>
<dbReference type="Gene3D" id="3.10.20.70">
    <property type="entry name" value="Glutamine synthetase, N-terminal domain"/>
    <property type="match status" value="1"/>
</dbReference>
<dbReference type="FunFam" id="3.30.590.10:FF:000012">
    <property type="entry name" value="Glutamate-ammonia ligase"/>
    <property type="match status" value="1"/>
</dbReference>
<dbReference type="InterPro" id="IPR008146">
    <property type="entry name" value="Gln_synth_cat_dom"/>
</dbReference>
<protein>
    <recommendedName>
        <fullName evidence="3">GS catalytic domain-containing protein</fullName>
    </recommendedName>
</protein>
<accession>A0AAQ3WEV3</accession>
<dbReference type="EMBL" id="CP144746">
    <property type="protein sequence ID" value="WVZ59170.1"/>
    <property type="molecule type" value="Genomic_DNA"/>
</dbReference>
<dbReference type="SUPFAM" id="SSF55931">
    <property type="entry name" value="Glutamine synthetase/guanido kinase"/>
    <property type="match status" value="1"/>
</dbReference>
<dbReference type="Pfam" id="PF00120">
    <property type="entry name" value="Gln-synt_C"/>
    <property type="match status" value="1"/>
</dbReference>
<evidence type="ECO:0000313" key="4">
    <source>
        <dbReference type="EMBL" id="WVZ59170.1"/>
    </source>
</evidence>
<gene>
    <name evidence="4" type="ORF">U9M48_009361</name>
</gene>
<reference evidence="4 5" key="1">
    <citation type="submission" date="2024-02" db="EMBL/GenBank/DDBJ databases">
        <title>High-quality chromosome-scale genome assembly of Pensacola bahiagrass (Paspalum notatum Flugge var. saurae).</title>
        <authorList>
            <person name="Vega J.M."/>
            <person name="Podio M."/>
            <person name="Orjuela J."/>
            <person name="Siena L.A."/>
            <person name="Pessino S.C."/>
            <person name="Combes M.C."/>
            <person name="Mariac C."/>
            <person name="Albertini E."/>
            <person name="Pupilli F."/>
            <person name="Ortiz J.P.A."/>
            <person name="Leblanc O."/>
        </authorList>
    </citation>
    <scope>NUCLEOTIDE SEQUENCE [LARGE SCALE GENOMIC DNA]</scope>
    <source>
        <strain evidence="4">R1</strain>
        <tissue evidence="4">Leaf</tissue>
    </source>
</reference>
<dbReference type="SUPFAM" id="SSF51556">
    <property type="entry name" value="Metallo-dependent hydrolases"/>
    <property type="match status" value="1"/>
</dbReference>
<dbReference type="FunFam" id="3.20.20.140:FF:000046">
    <property type="entry name" value="Glutamate-ammonia ligase"/>
    <property type="match status" value="1"/>
</dbReference>
<dbReference type="Pfam" id="PF04909">
    <property type="entry name" value="Amidohydro_2"/>
    <property type="match status" value="1"/>
</dbReference>
<dbReference type="SUPFAM" id="SSF54368">
    <property type="entry name" value="Glutamine synthetase, N-terminal domain"/>
    <property type="match status" value="1"/>
</dbReference>
<dbReference type="Gene3D" id="3.20.20.140">
    <property type="entry name" value="Metal-dependent hydrolases"/>
    <property type="match status" value="1"/>
</dbReference>
<dbReference type="InterPro" id="IPR036651">
    <property type="entry name" value="Gln_synt_N_sf"/>
</dbReference>
<dbReference type="InterPro" id="IPR014746">
    <property type="entry name" value="Gln_synth/guanido_kin_cat_dom"/>
</dbReference>
<feature type="domain" description="GS catalytic" evidence="3">
    <location>
        <begin position="505"/>
        <end position="840"/>
    </location>
</feature>
<dbReference type="PROSITE" id="PS51987">
    <property type="entry name" value="GS_CATALYTIC"/>
    <property type="match status" value="1"/>
</dbReference>
<dbReference type="Gene3D" id="3.30.590.10">
    <property type="entry name" value="Glutamine synthetase/guanido kinase, catalytic domain"/>
    <property type="match status" value="1"/>
</dbReference>
<name>A0AAQ3WEV3_PASNO</name>
<evidence type="ECO:0000256" key="1">
    <source>
        <dbReference type="PROSITE-ProRule" id="PRU01331"/>
    </source>
</evidence>
<dbReference type="PANTHER" id="PTHR43383">
    <property type="entry name" value="NODULIN 6"/>
    <property type="match status" value="1"/>
</dbReference>
<dbReference type="AlphaFoldDB" id="A0AAQ3WEV3"/>
<sequence length="840" mass="93031">MEMEARYAALRRATEEVAAVDAHAHNLVDTASAFPFLRCFSEAEGDALALAPHSLSFKRSLRDIAALYNCEASLDKVEEFRRAEGLKSIGSKCFQAANISAILIDDGITFDKMLDLESHKAFAPVVGRVLRIERLAETIINDESFSGSSWTLDSFTESYVAKLTQIVALKSIAAYRSGLEISPNVSKTDAEDGLRKELTGPRPFRITNKNLIDYIFTISLGMAVSFNLPVQIHTGFGDKDLDLRKCNPLHLRAVLEDERFANCQIVLLHASYPFSKEASYLASVYSQVYLDFGLAIPKLSVHGMTSSVKELLELAPIKKVMFSTDGYAFPETYHLGAKRARDVVYRVLAAACEEGDLTIQEAIEAVEDIFRRNALRLYKLNVTNGPINHETSIACDSVSLSSAAEDVLFVRIIWNDASGQHRCRVVPAGRFYQITRNKGVGLTFAAMGMTSFCDGPADGTNLTGVGEIRLVPDMPTLMRLPWSRREEMVMADMQIRPGEAWEYCPRNALRKVTKVLLDEFNVTMKAGFENEFFLRRKLVSNGVEQWVPYDNTNYCSTSAFDGASSILQEVYSSLKASDIVVEQLHAESGKGQFEIALKYILCTLAADKLMYAREVIKSVARKHGLLATFLPKPDLNDIGSGSHVHLSLWENDQNVFMGSSKDNFHGMSKTGEQFLAGVYHHLPSIMAFTAPHPNSYDRIQPNTWSGAYLCWGKENREAPLRTACPPGVPLDLVSNFEIKSFDACANPHLGLAAIVAAGIDGLRRGLKLPEPIESNPADYASKLKRVPQNLQESVESLSADKVMHELIGDKLVTAAIAIRKAEIDHYAKNPGAFNDLIHRY</sequence>
<dbReference type="PANTHER" id="PTHR43383:SF2">
    <property type="entry name" value="AMIDOHYDROLASE 2 FAMILY PROTEIN"/>
    <property type="match status" value="1"/>
</dbReference>
<dbReference type="InterPro" id="IPR006680">
    <property type="entry name" value="Amidohydro-rel"/>
</dbReference>
<dbReference type="FunFam" id="3.10.20.70:FF:000009">
    <property type="entry name" value="Glutamate-ammonia ligase"/>
    <property type="match status" value="1"/>
</dbReference>
<evidence type="ECO:0000259" key="3">
    <source>
        <dbReference type="PROSITE" id="PS51987"/>
    </source>
</evidence>
<dbReference type="GO" id="GO:0006542">
    <property type="term" value="P:glutamine biosynthetic process"/>
    <property type="evidence" value="ECO:0007669"/>
    <property type="project" value="InterPro"/>
</dbReference>
<dbReference type="GO" id="GO:0004356">
    <property type="term" value="F:glutamine synthetase activity"/>
    <property type="evidence" value="ECO:0007669"/>
    <property type="project" value="InterPro"/>
</dbReference>
<dbReference type="GO" id="GO:0016787">
    <property type="term" value="F:hydrolase activity"/>
    <property type="evidence" value="ECO:0007669"/>
    <property type="project" value="InterPro"/>
</dbReference>
<keyword evidence="5" id="KW-1185">Reference proteome</keyword>
<proteinExistence type="inferred from homology"/>
<dbReference type="InterPro" id="IPR032466">
    <property type="entry name" value="Metal_Hydrolase"/>
</dbReference>
<comment type="similarity">
    <text evidence="1 2">Belongs to the glutamine synthetase family.</text>
</comment>